<dbReference type="Pfam" id="PF01022">
    <property type="entry name" value="HTH_5"/>
    <property type="match status" value="1"/>
</dbReference>
<dbReference type="SUPFAM" id="SSF46785">
    <property type="entry name" value="Winged helix' DNA-binding domain"/>
    <property type="match status" value="1"/>
</dbReference>
<keyword evidence="3" id="KW-0804">Transcription</keyword>
<evidence type="ECO:0000256" key="2">
    <source>
        <dbReference type="ARBA" id="ARBA00023125"/>
    </source>
</evidence>
<dbReference type="InterPro" id="IPR051081">
    <property type="entry name" value="HTH_MetalResp_TranReg"/>
</dbReference>
<dbReference type="InterPro" id="IPR001845">
    <property type="entry name" value="HTH_ArsR_DNA-bd_dom"/>
</dbReference>
<sequence length="100" mass="11119">MNSGWTALGDTTRRAIFEMLVEHPSSVTELAGALPVTRSAVSQHLRVLKDARLVTDTAAGKHRIYRVDPDGLAALRADLDRFWMKTLAAYKEAVEQQPKE</sequence>
<dbReference type="InterPro" id="IPR011991">
    <property type="entry name" value="ArsR-like_HTH"/>
</dbReference>
<accession>A0A1I3WXS4</accession>
<organism evidence="5 6">
    <name type="scientific">Neomesorhizobium albiziae</name>
    <dbReference type="NCBI Taxonomy" id="335020"/>
    <lineage>
        <taxon>Bacteria</taxon>
        <taxon>Pseudomonadati</taxon>
        <taxon>Pseudomonadota</taxon>
        <taxon>Alphaproteobacteria</taxon>
        <taxon>Hyphomicrobiales</taxon>
        <taxon>Phyllobacteriaceae</taxon>
        <taxon>Neomesorhizobium</taxon>
    </lineage>
</organism>
<evidence type="ECO:0000313" key="5">
    <source>
        <dbReference type="EMBL" id="SFK11416.1"/>
    </source>
</evidence>
<dbReference type="GO" id="GO:0003700">
    <property type="term" value="F:DNA-binding transcription factor activity"/>
    <property type="evidence" value="ECO:0007669"/>
    <property type="project" value="InterPro"/>
</dbReference>
<dbReference type="SMART" id="SM00418">
    <property type="entry name" value="HTH_ARSR"/>
    <property type="match status" value="1"/>
</dbReference>
<dbReference type="RefSeq" id="WP_280177972.1">
    <property type="nucleotide sequence ID" value="NZ_BSPE01000028.1"/>
</dbReference>
<protein>
    <submittedName>
        <fullName evidence="5">Regulatory protein, arsR family</fullName>
    </submittedName>
</protein>
<dbReference type="EMBL" id="FOSL01000002">
    <property type="protein sequence ID" value="SFK11416.1"/>
    <property type="molecule type" value="Genomic_DNA"/>
</dbReference>
<dbReference type="AlphaFoldDB" id="A0A1I3WXS4"/>
<feature type="domain" description="HTH arsR-type" evidence="4">
    <location>
        <begin position="1"/>
        <end position="87"/>
    </location>
</feature>
<dbReference type="PANTHER" id="PTHR33154:SF33">
    <property type="entry name" value="TRANSCRIPTIONAL REPRESSOR SDPR"/>
    <property type="match status" value="1"/>
</dbReference>
<keyword evidence="6" id="KW-1185">Reference proteome</keyword>
<gene>
    <name evidence="5" type="ORF">SAMN04488498_102518</name>
</gene>
<dbReference type="PRINTS" id="PR00778">
    <property type="entry name" value="HTHARSR"/>
</dbReference>
<evidence type="ECO:0000256" key="1">
    <source>
        <dbReference type="ARBA" id="ARBA00023015"/>
    </source>
</evidence>
<reference evidence="5 6" key="1">
    <citation type="submission" date="2016-10" db="EMBL/GenBank/DDBJ databases">
        <authorList>
            <person name="Varghese N."/>
            <person name="Submissions S."/>
        </authorList>
    </citation>
    <scope>NUCLEOTIDE SEQUENCE [LARGE SCALE GENOMIC DNA]</scope>
    <source>
        <strain evidence="5 6">DSM 21822</strain>
    </source>
</reference>
<proteinExistence type="predicted"/>
<dbReference type="Proteomes" id="UP000323300">
    <property type="component" value="Unassembled WGS sequence"/>
</dbReference>
<evidence type="ECO:0000313" key="6">
    <source>
        <dbReference type="Proteomes" id="UP000323300"/>
    </source>
</evidence>
<evidence type="ECO:0000256" key="3">
    <source>
        <dbReference type="ARBA" id="ARBA00023163"/>
    </source>
</evidence>
<dbReference type="PROSITE" id="PS50987">
    <property type="entry name" value="HTH_ARSR_2"/>
    <property type="match status" value="1"/>
</dbReference>
<dbReference type="PANTHER" id="PTHR33154">
    <property type="entry name" value="TRANSCRIPTIONAL REGULATOR, ARSR FAMILY"/>
    <property type="match status" value="1"/>
</dbReference>
<dbReference type="InterPro" id="IPR036390">
    <property type="entry name" value="WH_DNA-bd_sf"/>
</dbReference>
<dbReference type="GO" id="GO:0003677">
    <property type="term" value="F:DNA binding"/>
    <property type="evidence" value="ECO:0007669"/>
    <property type="project" value="UniProtKB-KW"/>
</dbReference>
<keyword evidence="2" id="KW-0238">DNA-binding</keyword>
<dbReference type="NCBIfam" id="NF033788">
    <property type="entry name" value="HTH_metalloreg"/>
    <property type="match status" value="1"/>
</dbReference>
<keyword evidence="1" id="KW-0805">Transcription regulation</keyword>
<dbReference type="Gene3D" id="1.10.10.10">
    <property type="entry name" value="Winged helix-like DNA-binding domain superfamily/Winged helix DNA-binding domain"/>
    <property type="match status" value="1"/>
</dbReference>
<evidence type="ECO:0000259" key="4">
    <source>
        <dbReference type="PROSITE" id="PS50987"/>
    </source>
</evidence>
<dbReference type="CDD" id="cd00090">
    <property type="entry name" value="HTH_ARSR"/>
    <property type="match status" value="1"/>
</dbReference>
<name>A0A1I3WXS4_9HYPH</name>
<dbReference type="InterPro" id="IPR036388">
    <property type="entry name" value="WH-like_DNA-bd_sf"/>
</dbReference>